<keyword evidence="2 8" id="KW-0813">Transport</keyword>
<dbReference type="InterPro" id="IPR000515">
    <property type="entry name" value="MetI-like"/>
</dbReference>
<name>A0A9J6RAA2_9BACI</name>
<evidence type="ECO:0000259" key="10">
    <source>
        <dbReference type="PROSITE" id="PS50928"/>
    </source>
</evidence>
<comment type="subcellular location">
    <subcellularLocation>
        <location evidence="1">Cell inner membrane</location>
        <topology evidence="1">Multi-pass membrane protein</topology>
    </subcellularLocation>
    <subcellularLocation>
        <location evidence="8">Cell membrane</location>
        <topology evidence="8">Multi-pass membrane protein</topology>
    </subcellularLocation>
</comment>
<keyword evidence="6 8" id="KW-1133">Transmembrane helix</keyword>
<gene>
    <name evidence="11" type="ORF">OWO01_03550</name>
</gene>
<dbReference type="Pfam" id="PF00528">
    <property type="entry name" value="BPD_transp_1"/>
    <property type="match status" value="2"/>
</dbReference>
<feature type="compositionally biased region" description="Basic residues" evidence="9">
    <location>
        <begin position="1"/>
        <end position="10"/>
    </location>
</feature>
<dbReference type="CDD" id="cd06261">
    <property type="entry name" value="TM_PBP2"/>
    <property type="match status" value="2"/>
</dbReference>
<evidence type="ECO:0000256" key="2">
    <source>
        <dbReference type="ARBA" id="ARBA00022448"/>
    </source>
</evidence>
<reference evidence="11" key="1">
    <citation type="submission" date="2022-11" db="EMBL/GenBank/DDBJ databases">
        <title>WGS of Natronobacillus azotifigens 24KS-1, an anaerobic diazotrophic haloalkaliphile from soda-rich habitats.</title>
        <authorList>
            <person name="Sorokin D.Y."/>
            <person name="Merkel A.Y."/>
        </authorList>
    </citation>
    <scope>NUCLEOTIDE SEQUENCE</scope>
    <source>
        <strain evidence="11">24KS-1</strain>
    </source>
</reference>
<evidence type="ECO:0000256" key="6">
    <source>
        <dbReference type="ARBA" id="ARBA00022989"/>
    </source>
</evidence>
<keyword evidence="7 8" id="KW-0472">Membrane</keyword>
<accession>A0A9J6RAA2</accession>
<feature type="transmembrane region" description="Helical" evidence="8">
    <location>
        <begin position="231"/>
        <end position="255"/>
    </location>
</feature>
<sequence>MSNHRHHKHQSNYDKHAKAGEHSSPAILRFLRKKWRDSWHGNPPGNVLLLFGLSTGLIMSVPIIYVIWQSLFAGVDRWQRLLDDRIPQLLFDTFLLAFAVTVCAVVIGVILAWVVVRTDIPGRKWWQWLLALPLVIPPYVGAMTYIIVFGPSGWARDFWRDTPWLVNVLGDYPINVYSFWGVFFVLTMFTYPYVFLIASASLRKMNRNFEEIARSQGMNTRQIFWKVNLPFLRPAIGAGAILIALYVLSDFGVISMMRYVTFTAAIYFQRASFDIASASILSLVLILLTVVILWIEVKTRKKSKYYQTSNTFKEPDVLSLGKWKIPTLMFVGVIFFVSVVLPIIVLVYWSIIGIGMGALDNRFFGFAWNSLRVSLFASLLCMVLAMPIVYLKSRYPSVISSSIDKLSYAGYALPGVIVALGIIFIFNNHIPTLYNTFYMVAIALVIRFLPQAMQAGEASLSLVSPRIDEAARSLGQPPWKVMFKVILPSILPGVLAGGALVFVSSIKELPATLMLRPPGFDTLAVRVYIEANESLYYLAAPSALLIILVSVIPLRYLLKKY</sequence>
<comment type="similarity">
    <text evidence="8">Belongs to the binding-protein-dependent transport system permease family.</text>
</comment>
<feature type="domain" description="ABC transmembrane type-1" evidence="10">
    <location>
        <begin position="367"/>
        <end position="556"/>
    </location>
</feature>
<evidence type="ECO:0000256" key="7">
    <source>
        <dbReference type="ARBA" id="ARBA00023136"/>
    </source>
</evidence>
<dbReference type="AlphaFoldDB" id="A0A9J6RAA2"/>
<dbReference type="Gene3D" id="1.10.3720.10">
    <property type="entry name" value="MetI-like"/>
    <property type="match status" value="2"/>
</dbReference>
<feature type="transmembrane region" description="Helical" evidence="8">
    <location>
        <begin position="406"/>
        <end position="426"/>
    </location>
</feature>
<dbReference type="EMBL" id="JAPRAT010000004">
    <property type="protein sequence ID" value="MCZ0702286.1"/>
    <property type="molecule type" value="Genomic_DNA"/>
</dbReference>
<dbReference type="RefSeq" id="WP_268779053.1">
    <property type="nucleotide sequence ID" value="NZ_JAPRAT010000004.1"/>
</dbReference>
<feature type="compositionally biased region" description="Basic and acidic residues" evidence="9">
    <location>
        <begin position="11"/>
        <end position="20"/>
    </location>
</feature>
<dbReference type="PANTHER" id="PTHR43357">
    <property type="entry name" value="INNER MEMBRANE ABC TRANSPORTER PERMEASE PROTEIN YDCV"/>
    <property type="match status" value="1"/>
</dbReference>
<feature type="transmembrane region" description="Helical" evidence="8">
    <location>
        <begin position="432"/>
        <end position="449"/>
    </location>
</feature>
<keyword evidence="4" id="KW-0997">Cell inner membrane</keyword>
<evidence type="ECO:0000256" key="4">
    <source>
        <dbReference type="ARBA" id="ARBA00022519"/>
    </source>
</evidence>
<keyword evidence="12" id="KW-1185">Reference proteome</keyword>
<evidence type="ECO:0000256" key="9">
    <source>
        <dbReference type="SAM" id="MobiDB-lite"/>
    </source>
</evidence>
<keyword evidence="3" id="KW-1003">Cell membrane</keyword>
<feature type="transmembrane region" description="Helical" evidence="8">
    <location>
        <begin position="174"/>
        <end position="198"/>
    </location>
</feature>
<evidence type="ECO:0000313" key="11">
    <source>
        <dbReference type="EMBL" id="MCZ0702286.1"/>
    </source>
</evidence>
<feature type="transmembrane region" description="Helical" evidence="8">
    <location>
        <begin position="481"/>
        <end position="506"/>
    </location>
</feature>
<proteinExistence type="inferred from homology"/>
<dbReference type="Proteomes" id="UP001084197">
    <property type="component" value="Unassembled WGS sequence"/>
</dbReference>
<feature type="domain" description="ABC transmembrane type-1" evidence="10">
    <location>
        <begin position="90"/>
        <end position="296"/>
    </location>
</feature>
<feature type="transmembrane region" description="Helical" evidence="8">
    <location>
        <begin position="47"/>
        <end position="68"/>
    </location>
</feature>
<dbReference type="GO" id="GO:0055085">
    <property type="term" value="P:transmembrane transport"/>
    <property type="evidence" value="ECO:0007669"/>
    <property type="project" value="InterPro"/>
</dbReference>
<evidence type="ECO:0000256" key="3">
    <source>
        <dbReference type="ARBA" id="ARBA00022475"/>
    </source>
</evidence>
<dbReference type="GO" id="GO:0005886">
    <property type="term" value="C:plasma membrane"/>
    <property type="evidence" value="ECO:0007669"/>
    <property type="project" value="UniProtKB-SubCell"/>
</dbReference>
<feature type="transmembrane region" description="Helical" evidence="8">
    <location>
        <begin position="371"/>
        <end position="391"/>
    </location>
</feature>
<keyword evidence="5 8" id="KW-0812">Transmembrane</keyword>
<feature type="transmembrane region" description="Helical" evidence="8">
    <location>
        <begin position="88"/>
        <end position="116"/>
    </location>
</feature>
<feature type="transmembrane region" description="Helical" evidence="8">
    <location>
        <begin position="535"/>
        <end position="558"/>
    </location>
</feature>
<evidence type="ECO:0000256" key="5">
    <source>
        <dbReference type="ARBA" id="ARBA00022692"/>
    </source>
</evidence>
<dbReference type="InterPro" id="IPR035906">
    <property type="entry name" value="MetI-like_sf"/>
</dbReference>
<feature type="region of interest" description="Disordered" evidence="9">
    <location>
        <begin position="1"/>
        <end position="20"/>
    </location>
</feature>
<feature type="transmembrane region" description="Helical" evidence="8">
    <location>
        <begin position="128"/>
        <end position="154"/>
    </location>
</feature>
<feature type="transmembrane region" description="Helical" evidence="8">
    <location>
        <begin position="328"/>
        <end position="351"/>
    </location>
</feature>
<protein>
    <submittedName>
        <fullName evidence="11">Iron ABC transporter permease</fullName>
    </submittedName>
</protein>
<dbReference type="PANTHER" id="PTHR43357:SF3">
    <property type="entry name" value="FE(3+)-TRANSPORT SYSTEM PERMEASE PROTEIN FBPB 2"/>
    <property type="match status" value="1"/>
</dbReference>
<comment type="caution">
    <text evidence="11">The sequence shown here is derived from an EMBL/GenBank/DDBJ whole genome shotgun (WGS) entry which is preliminary data.</text>
</comment>
<evidence type="ECO:0000256" key="1">
    <source>
        <dbReference type="ARBA" id="ARBA00004429"/>
    </source>
</evidence>
<dbReference type="PROSITE" id="PS50928">
    <property type="entry name" value="ABC_TM1"/>
    <property type="match status" value="2"/>
</dbReference>
<feature type="transmembrane region" description="Helical" evidence="8">
    <location>
        <begin position="275"/>
        <end position="295"/>
    </location>
</feature>
<dbReference type="SUPFAM" id="SSF161098">
    <property type="entry name" value="MetI-like"/>
    <property type="match status" value="2"/>
</dbReference>
<evidence type="ECO:0000256" key="8">
    <source>
        <dbReference type="RuleBase" id="RU363032"/>
    </source>
</evidence>
<evidence type="ECO:0000313" key="12">
    <source>
        <dbReference type="Proteomes" id="UP001084197"/>
    </source>
</evidence>
<organism evidence="11 12">
    <name type="scientific">Natronobacillus azotifigens</name>
    <dbReference type="NCBI Taxonomy" id="472978"/>
    <lineage>
        <taxon>Bacteria</taxon>
        <taxon>Bacillati</taxon>
        <taxon>Bacillota</taxon>
        <taxon>Bacilli</taxon>
        <taxon>Bacillales</taxon>
        <taxon>Bacillaceae</taxon>
        <taxon>Natronobacillus</taxon>
    </lineage>
</organism>